<gene>
    <name evidence="1" type="ORF">C2G38_2245603</name>
</gene>
<name>A0A397V8E8_9GLOM</name>
<sequence length="63" mass="7203">MVLRGATIAVINYEFIFSATKIISAAVSIFGCCNNFSCNNYFRMPYWGPLKWGKYVIINQSNR</sequence>
<dbReference type="EMBL" id="QKWP01000522">
    <property type="protein sequence ID" value="RIB18705.1"/>
    <property type="molecule type" value="Genomic_DNA"/>
</dbReference>
<dbReference type="Proteomes" id="UP000266673">
    <property type="component" value="Unassembled WGS sequence"/>
</dbReference>
<keyword evidence="2" id="KW-1185">Reference proteome</keyword>
<evidence type="ECO:0000313" key="1">
    <source>
        <dbReference type="EMBL" id="RIB18705.1"/>
    </source>
</evidence>
<protein>
    <submittedName>
        <fullName evidence="1">Uncharacterized protein</fullName>
    </submittedName>
</protein>
<comment type="caution">
    <text evidence="1">The sequence shown here is derived from an EMBL/GenBank/DDBJ whole genome shotgun (WGS) entry which is preliminary data.</text>
</comment>
<evidence type="ECO:0000313" key="2">
    <source>
        <dbReference type="Proteomes" id="UP000266673"/>
    </source>
</evidence>
<dbReference type="PROSITE" id="PS51257">
    <property type="entry name" value="PROKAR_LIPOPROTEIN"/>
    <property type="match status" value="1"/>
</dbReference>
<accession>A0A397V8E8</accession>
<reference evidence="1 2" key="1">
    <citation type="submission" date="2018-06" db="EMBL/GenBank/DDBJ databases">
        <title>Comparative genomics reveals the genomic features of Rhizophagus irregularis, R. cerebriforme, R. diaphanum and Gigaspora rosea, and their symbiotic lifestyle signature.</title>
        <authorList>
            <person name="Morin E."/>
            <person name="San Clemente H."/>
            <person name="Chen E.C.H."/>
            <person name="De La Providencia I."/>
            <person name="Hainaut M."/>
            <person name="Kuo A."/>
            <person name="Kohler A."/>
            <person name="Murat C."/>
            <person name="Tang N."/>
            <person name="Roy S."/>
            <person name="Loubradou J."/>
            <person name="Henrissat B."/>
            <person name="Grigoriev I.V."/>
            <person name="Corradi N."/>
            <person name="Roux C."/>
            <person name="Martin F.M."/>
        </authorList>
    </citation>
    <scope>NUCLEOTIDE SEQUENCE [LARGE SCALE GENOMIC DNA]</scope>
    <source>
        <strain evidence="1 2">DAOM 194757</strain>
    </source>
</reference>
<dbReference type="AlphaFoldDB" id="A0A397V8E8"/>
<proteinExistence type="predicted"/>
<organism evidence="1 2">
    <name type="scientific">Gigaspora rosea</name>
    <dbReference type="NCBI Taxonomy" id="44941"/>
    <lineage>
        <taxon>Eukaryota</taxon>
        <taxon>Fungi</taxon>
        <taxon>Fungi incertae sedis</taxon>
        <taxon>Mucoromycota</taxon>
        <taxon>Glomeromycotina</taxon>
        <taxon>Glomeromycetes</taxon>
        <taxon>Diversisporales</taxon>
        <taxon>Gigasporaceae</taxon>
        <taxon>Gigaspora</taxon>
    </lineage>
</organism>